<keyword evidence="6 8" id="KW-0675">Receptor</keyword>
<feature type="domain" description="G-protein coupled receptors family 1 profile" evidence="10">
    <location>
        <begin position="44"/>
        <end position="310"/>
    </location>
</feature>
<feature type="transmembrane region" description="Helical" evidence="9">
    <location>
        <begin position="64"/>
        <end position="84"/>
    </location>
</feature>
<dbReference type="PANTHER" id="PTHR24243">
    <property type="entry name" value="G-PROTEIN COUPLED RECEPTOR"/>
    <property type="match status" value="1"/>
</dbReference>
<reference evidence="11" key="1">
    <citation type="submission" date="2019-08" db="EMBL/GenBank/DDBJ databases">
        <title>The improved chromosome-level genome for the pearl oyster Pinctada fucata martensii using PacBio sequencing and Hi-C.</title>
        <authorList>
            <person name="Zheng Z."/>
        </authorList>
    </citation>
    <scope>NUCLEOTIDE SEQUENCE</scope>
    <source>
        <strain evidence="11">ZZ-2019</strain>
        <tissue evidence="11">Adductor muscle</tissue>
    </source>
</reference>
<evidence type="ECO:0000256" key="9">
    <source>
        <dbReference type="SAM" id="Phobius"/>
    </source>
</evidence>
<keyword evidence="12" id="KW-1185">Reference proteome</keyword>
<evidence type="ECO:0000256" key="5">
    <source>
        <dbReference type="ARBA" id="ARBA00023136"/>
    </source>
</evidence>
<comment type="subcellular location">
    <subcellularLocation>
        <location evidence="1">Membrane</location>
        <topology evidence="1">Multi-pass membrane protein</topology>
    </subcellularLocation>
</comment>
<evidence type="ECO:0000256" key="2">
    <source>
        <dbReference type="ARBA" id="ARBA00022692"/>
    </source>
</evidence>
<dbReference type="GO" id="GO:0005886">
    <property type="term" value="C:plasma membrane"/>
    <property type="evidence" value="ECO:0007669"/>
    <property type="project" value="TreeGrafter"/>
</dbReference>
<keyword evidence="7 8" id="KW-0807">Transducer</keyword>
<feature type="transmembrane region" description="Helical" evidence="9">
    <location>
        <begin position="145"/>
        <end position="165"/>
    </location>
</feature>
<protein>
    <recommendedName>
        <fullName evidence="10">G-protein coupled receptors family 1 profile domain-containing protein</fullName>
    </recommendedName>
</protein>
<dbReference type="PRINTS" id="PR00237">
    <property type="entry name" value="GPCRRHODOPSN"/>
</dbReference>
<feature type="transmembrane region" description="Helical" evidence="9">
    <location>
        <begin position="96"/>
        <end position="124"/>
    </location>
</feature>
<dbReference type="InterPro" id="IPR017452">
    <property type="entry name" value="GPCR_Rhodpsn_7TM"/>
</dbReference>
<keyword evidence="3 9" id="KW-1133">Transmembrane helix</keyword>
<evidence type="ECO:0000256" key="3">
    <source>
        <dbReference type="ARBA" id="ARBA00022989"/>
    </source>
</evidence>
<evidence type="ECO:0000259" key="10">
    <source>
        <dbReference type="PROSITE" id="PS50262"/>
    </source>
</evidence>
<keyword evidence="2 8" id="KW-0812">Transmembrane</keyword>
<evidence type="ECO:0000256" key="8">
    <source>
        <dbReference type="RuleBase" id="RU000688"/>
    </source>
</evidence>
<dbReference type="PROSITE" id="PS50262">
    <property type="entry name" value="G_PROTEIN_RECEP_F1_2"/>
    <property type="match status" value="1"/>
</dbReference>
<dbReference type="GO" id="GO:0004930">
    <property type="term" value="F:G protein-coupled receptor activity"/>
    <property type="evidence" value="ECO:0007669"/>
    <property type="project" value="UniProtKB-KW"/>
</dbReference>
<dbReference type="PANTHER" id="PTHR24243:SF233">
    <property type="entry name" value="THYROTROPIN-RELEASING HORMONE RECEPTOR"/>
    <property type="match status" value="1"/>
</dbReference>
<dbReference type="SUPFAM" id="SSF81321">
    <property type="entry name" value="Family A G protein-coupled receptor-like"/>
    <property type="match status" value="1"/>
</dbReference>
<evidence type="ECO:0000256" key="1">
    <source>
        <dbReference type="ARBA" id="ARBA00004141"/>
    </source>
</evidence>
<dbReference type="EMBL" id="VSWD01000004">
    <property type="protein sequence ID" value="KAK3104925.1"/>
    <property type="molecule type" value="Genomic_DNA"/>
</dbReference>
<name>A0AA88YGW7_PINIB</name>
<keyword evidence="4 8" id="KW-0297">G-protein coupled receptor</keyword>
<evidence type="ECO:0000256" key="6">
    <source>
        <dbReference type="ARBA" id="ARBA00023170"/>
    </source>
</evidence>
<evidence type="ECO:0000256" key="4">
    <source>
        <dbReference type="ARBA" id="ARBA00023040"/>
    </source>
</evidence>
<evidence type="ECO:0000256" key="7">
    <source>
        <dbReference type="ARBA" id="ARBA00023224"/>
    </source>
</evidence>
<dbReference type="Proteomes" id="UP001186944">
    <property type="component" value="Unassembled WGS sequence"/>
</dbReference>
<evidence type="ECO:0000313" key="11">
    <source>
        <dbReference type="EMBL" id="KAK3104925.1"/>
    </source>
</evidence>
<dbReference type="InterPro" id="IPR000276">
    <property type="entry name" value="GPCR_Rhodpsn"/>
</dbReference>
<dbReference type="AlphaFoldDB" id="A0AA88YGW7"/>
<comment type="caution">
    <text evidence="11">The sequence shown here is derived from an EMBL/GenBank/DDBJ whole genome shotgun (WGS) entry which is preliminary data.</text>
</comment>
<evidence type="ECO:0000313" key="12">
    <source>
        <dbReference type="Proteomes" id="UP001186944"/>
    </source>
</evidence>
<dbReference type="Gene3D" id="1.20.1070.10">
    <property type="entry name" value="Rhodopsin 7-helix transmembrane proteins"/>
    <property type="match status" value="1"/>
</dbReference>
<organism evidence="11 12">
    <name type="scientific">Pinctada imbricata</name>
    <name type="common">Atlantic pearl-oyster</name>
    <name type="synonym">Pinctada martensii</name>
    <dbReference type="NCBI Taxonomy" id="66713"/>
    <lineage>
        <taxon>Eukaryota</taxon>
        <taxon>Metazoa</taxon>
        <taxon>Spiralia</taxon>
        <taxon>Lophotrochozoa</taxon>
        <taxon>Mollusca</taxon>
        <taxon>Bivalvia</taxon>
        <taxon>Autobranchia</taxon>
        <taxon>Pteriomorphia</taxon>
        <taxon>Pterioida</taxon>
        <taxon>Pterioidea</taxon>
        <taxon>Pteriidae</taxon>
        <taxon>Pinctada</taxon>
    </lineage>
</organism>
<feature type="transmembrane region" description="Helical" evidence="9">
    <location>
        <begin position="24"/>
        <end position="52"/>
    </location>
</feature>
<dbReference type="Pfam" id="PF00001">
    <property type="entry name" value="7tm_1"/>
    <property type="match status" value="1"/>
</dbReference>
<feature type="transmembrane region" description="Helical" evidence="9">
    <location>
        <begin position="247"/>
        <end position="274"/>
    </location>
</feature>
<dbReference type="PROSITE" id="PS00237">
    <property type="entry name" value="G_PROTEIN_RECEP_F1_1"/>
    <property type="match status" value="1"/>
</dbReference>
<sequence length="417" mass="46989">MDNSTANNSSFSNSKQMTTPEPPLYIMITASFLYVVIFVVGIVGNILVIVVVSRVKPLRSRMTYLFLNLSVADLLILVVCLPSAAVDLYAKEVWYFGAFLCSFIPFLESTVALTSVLTILAVSYDRYRGICHPMVAENYWQSVKVAYIIIMTWLIAGTAGVPLLFMARFKSSKFVDGTDIEVCRIPVNETWKVVYIMAIFVVFFILTSFVLIFLIGKMCQSLLQNMSLLVDAVNTEMKKKIYNRKRVVIMLILVATLFFVCLLPQRIVSIWIIFADRRDLIQLGFEGYLNLLTFTRVAMFLNSSINPIIYNTLSAKFKIALRCLLCGEDFNDINDLLPMSRRCSSANQNHITRQLTETADMVTTPPTATGNHVRAVRALAMYRDRSDTVSSTDDNGRCPLDSITKYDSNHSILSMAD</sequence>
<feature type="transmembrane region" description="Helical" evidence="9">
    <location>
        <begin position="194"/>
        <end position="216"/>
    </location>
</feature>
<accession>A0AA88YGW7</accession>
<keyword evidence="5 9" id="KW-0472">Membrane</keyword>
<proteinExistence type="inferred from homology"/>
<gene>
    <name evidence="11" type="ORF">FSP39_013284</name>
</gene>
<comment type="similarity">
    <text evidence="8">Belongs to the G-protein coupled receptor 1 family.</text>
</comment>